<dbReference type="Gene3D" id="3.10.320.10">
    <property type="entry name" value="Class II Histocompatibility Antigen, M Beta Chain, Chain B, domain 1"/>
    <property type="match status" value="1"/>
</dbReference>
<dbReference type="InterPro" id="IPR000353">
    <property type="entry name" value="MHC_II_b_N"/>
</dbReference>
<proteinExistence type="predicted"/>
<comment type="caution">
    <text evidence="3">The sequence shown here is derived from an EMBL/GenBank/DDBJ whole genome shotgun (WGS) entry which is preliminary data.</text>
</comment>
<dbReference type="SMART" id="SM00921">
    <property type="entry name" value="MHC_II_beta"/>
    <property type="match status" value="1"/>
</dbReference>
<dbReference type="InterPro" id="IPR011162">
    <property type="entry name" value="MHC_I/II-like_Ag-recog"/>
</dbReference>
<accession>A0A7L0QJL9</accession>
<dbReference type="EMBL" id="VXAS01010361">
    <property type="protein sequence ID" value="NXL18744.1"/>
    <property type="molecule type" value="Genomic_DNA"/>
</dbReference>
<evidence type="ECO:0000313" key="4">
    <source>
        <dbReference type="Proteomes" id="UP000550059"/>
    </source>
</evidence>
<feature type="domain" description="MHC class II beta chain N-terminal" evidence="2">
    <location>
        <begin position="1"/>
        <end position="51"/>
    </location>
</feature>
<keyword evidence="4" id="KW-1185">Reference proteome</keyword>
<dbReference type="Proteomes" id="UP000550059">
    <property type="component" value="Unassembled WGS sequence"/>
</dbReference>
<name>A0A7L0QJL9_SETKR</name>
<evidence type="ECO:0000259" key="2">
    <source>
        <dbReference type="SMART" id="SM00921"/>
    </source>
</evidence>
<evidence type="ECO:0000313" key="3">
    <source>
        <dbReference type="EMBL" id="NXL18744.1"/>
    </source>
</evidence>
<dbReference type="Pfam" id="PF00969">
    <property type="entry name" value="MHC_II_beta"/>
    <property type="match status" value="1"/>
</dbReference>
<feature type="non-terminal residue" evidence="3">
    <location>
        <position position="71"/>
    </location>
</feature>
<feature type="non-terminal residue" evidence="3">
    <location>
        <position position="1"/>
    </location>
</feature>
<evidence type="ECO:0000256" key="1">
    <source>
        <dbReference type="ARBA" id="ARBA00023180"/>
    </source>
</evidence>
<sequence>FLMFDSDLGEFVGDTRYGKVNAKRLNNIPAIIKDRRALVDRFCRHNYKAFHPFTVERRVPPSPSKSIPVHS</sequence>
<gene>
    <name evidence="3" type="primary">Hladrb1</name>
    <name evidence="3" type="ORF">SETKIR_R10265</name>
</gene>
<dbReference type="GO" id="GO:0006955">
    <property type="term" value="P:immune response"/>
    <property type="evidence" value="ECO:0007669"/>
    <property type="project" value="InterPro"/>
</dbReference>
<keyword evidence="1" id="KW-0325">Glycoprotein</keyword>
<organism evidence="3 4">
    <name type="scientific">Setophaga kirtlandii</name>
    <name type="common">Kirtland's warbler</name>
    <name type="synonym">Dendroica kirtlandii</name>
    <dbReference type="NCBI Taxonomy" id="298831"/>
    <lineage>
        <taxon>Eukaryota</taxon>
        <taxon>Metazoa</taxon>
        <taxon>Chordata</taxon>
        <taxon>Craniata</taxon>
        <taxon>Vertebrata</taxon>
        <taxon>Euteleostomi</taxon>
        <taxon>Archelosauria</taxon>
        <taxon>Archosauria</taxon>
        <taxon>Dinosauria</taxon>
        <taxon>Saurischia</taxon>
        <taxon>Theropoda</taxon>
        <taxon>Coelurosauria</taxon>
        <taxon>Aves</taxon>
        <taxon>Neognathae</taxon>
        <taxon>Neoaves</taxon>
        <taxon>Telluraves</taxon>
        <taxon>Australaves</taxon>
        <taxon>Passeriformes</taxon>
        <taxon>Passeroidea</taxon>
        <taxon>Parulidae</taxon>
        <taxon>Setophaga</taxon>
    </lineage>
</organism>
<dbReference type="InterPro" id="IPR014745">
    <property type="entry name" value="MHC_II_a/b_N"/>
</dbReference>
<reference evidence="3 4" key="1">
    <citation type="submission" date="2019-09" db="EMBL/GenBank/DDBJ databases">
        <title>Bird 10,000 Genomes (B10K) Project - Family phase.</title>
        <authorList>
            <person name="Zhang G."/>
        </authorList>
    </citation>
    <scope>NUCLEOTIDE SEQUENCE [LARGE SCALE GENOMIC DNA]</scope>
    <source>
        <strain evidence="3">B10K-DU-001-45</strain>
        <tissue evidence="3">Muscle</tissue>
    </source>
</reference>
<dbReference type="SUPFAM" id="SSF54452">
    <property type="entry name" value="MHC antigen-recognition domain"/>
    <property type="match status" value="1"/>
</dbReference>
<dbReference type="GO" id="GO:0042613">
    <property type="term" value="C:MHC class II protein complex"/>
    <property type="evidence" value="ECO:0007669"/>
    <property type="project" value="InterPro"/>
</dbReference>
<protein>
    <submittedName>
        <fullName evidence="3">2B1C protein</fullName>
    </submittedName>
</protein>
<dbReference type="AlphaFoldDB" id="A0A7L0QJL9"/>
<dbReference type="GO" id="GO:0019882">
    <property type="term" value="P:antigen processing and presentation"/>
    <property type="evidence" value="ECO:0007669"/>
    <property type="project" value="InterPro"/>
</dbReference>